<feature type="coiled-coil region" evidence="8">
    <location>
        <begin position="383"/>
        <end position="410"/>
    </location>
</feature>
<dbReference type="Proteomes" id="UP000054558">
    <property type="component" value="Unassembled WGS sequence"/>
</dbReference>
<dbReference type="PROSITE" id="PS50067">
    <property type="entry name" value="KINESIN_MOTOR_2"/>
    <property type="match status" value="1"/>
</dbReference>
<keyword evidence="5 8" id="KW-0175">Coiled coil</keyword>
<dbReference type="InterPro" id="IPR027417">
    <property type="entry name" value="P-loop_NTPase"/>
</dbReference>
<evidence type="ECO:0000256" key="9">
    <source>
        <dbReference type="SAM" id="MobiDB-lite"/>
    </source>
</evidence>
<dbReference type="InterPro" id="IPR001752">
    <property type="entry name" value="Kinesin_motor_dom"/>
</dbReference>
<accession>A0A1Y1I3B7</accession>
<reference evidence="11 12" key="1">
    <citation type="journal article" date="2014" name="Nat. Commun.">
        <title>Klebsormidium flaccidum genome reveals primary factors for plant terrestrial adaptation.</title>
        <authorList>
            <person name="Hori K."/>
            <person name="Maruyama F."/>
            <person name="Fujisawa T."/>
            <person name="Togashi T."/>
            <person name="Yamamoto N."/>
            <person name="Seo M."/>
            <person name="Sato S."/>
            <person name="Yamada T."/>
            <person name="Mori H."/>
            <person name="Tajima N."/>
            <person name="Moriyama T."/>
            <person name="Ikeuchi M."/>
            <person name="Watanabe M."/>
            <person name="Wada H."/>
            <person name="Kobayashi K."/>
            <person name="Saito M."/>
            <person name="Masuda T."/>
            <person name="Sasaki-Sekimoto Y."/>
            <person name="Mashiguchi K."/>
            <person name="Awai K."/>
            <person name="Shimojima M."/>
            <person name="Masuda S."/>
            <person name="Iwai M."/>
            <person name="Nobusawa T."/>
            <person name="Narise T."/>
            <person name="Kondo S."/>
            <person name="Saito H."/>
            <person name="Sato R."/>
            <person name="Murakawa M."/>
            <person name="Ihara Y."/>
            <person name="Oshima-Yamada Y."/>
            <person name="Ohtaka K."/>
            <person name="Satoh M."/>
            <person name="Sonobe K."/>
            <person name="Ishii M."/>
            <person name="Ohtani R."/>
            <person name="Kanamori-Sato M."/>
            <person name="Honoki R."/>
            <person name="Miyazaki D."/>
            <person name="Mochizuki H."/>
            <person name="Umetsu J."/>
            <person name="Higashi K."/>
            <person name="Shibata D."/>
            <person name="Kamiya Y."/>
            <person name="Sato N."/>
            <person name="Nakamura Y."/>
            <person name="Tabata S."/>
            <person name="Ida S."/>
            <person name="Kurokawa K."/>
            <person name="Ohta H."/>
        </authorList>
    </citation>
    <scope>NUCLEOTIDE SEQUENCE [LARGE SCALE GENOMIC DNA]</scope>
    <source>
        <strain evidence="11 12">NIES-2285</strain>
    </source>
</reference>
<evidence type="ECO:0000256" key="5">
    <source>
        <dbReference type="ARBA" id="ARBA00023054"/>
    </source>
</evidence>
<dbReference type="PANTHER" id="PTHR47969:SF15">
    <property type="entry name" value="CHROMOSOME-ASSOCIATED KINESIN KIF4A-RELATED"/>
    <property type="match status" value="1"/>
</dbReference>
<comment type="subcellular location">
    <subcellularLocation>
        <location evidence="1">Cytoplasm</location>
    </subcellularLocation>
</comment>
<dbReference type="GO" id="GO:0016887">
    <property type="term" value="F:ATP hydrolysis activity"/>
    <property type="evidence" value="ECO:0000318"/>
    <property type="project" value="GO_Central"/>
</dbReference>
<feature type="region of interest" description="Disordered" evidence="9">
    <location>
        <begin position="418"/>
        <end position="449"/>
    </location>
</feature>
<dbReference type="GO" id="GO:0005874">
    <property type="term" value="C:microtubule"/>
    <property type="evidence" value="ECO:0000318"/>
    <property type="project" value="GO_Central"/>
</dbReference>
<dbReference type="GO" id="GO:0005524">
    <property type="term" value="F:ATP binding"/>
    <property type="evidence" value="ECO:0007669"/>
    <property type="project" value="UniProtKB-UniRule"/>
</dbReference>
<proteinExistence type="inferred from homology"/>
<dbReference type="SUPFAM" id="SSF52540">
    <property type="entry name" value="P-loop containing nucleoside triphosphate hydrolases"/>
    <property type="match status" value="1"/>
</dbReference>
<dbReference type="STRING" id="105231.A0A1Y1I3B7"/>
<organism evidence="11 12">
    <name type="scientific">Klebsormidium nitens</name>
    <name type="common">Green alga</name>
    <name type="synonym">Ulothrix nitens</name>
    <dbReference type="NCBI Taxonomy" id="105231"/>
    <lineage>
        <taxon>Eukaryota</taxon>
        <taxon>Viridiplantae</taxon>
        <taxon>Streptophyta</taxon>
        <taxon>Klebsormidiophyceae</taxon>
        <taxon>Klebsormidiales</taxon>
        <taxon>Klebsormidiaceae</taxon>
        <taxon>Klebsormidium</taxon>
    </lineage>
</organism>
<evidence type="ECO:0000313" key="11">
    <source>
        <dbReference type="EMBL" id="GAQ84452.1"/>
    </source>
</evidence>
<dbReference type="GO" id="GO:0007018">
    <property type="term" value="P:microtubule-based movement"/>
    <property type="evidence" value="ECO:0000318"/>
    <property type="project" value="GO_Central"/>
</dbReference>
<dbReference type="SMART" id="SM00129">
    <property type="entry name" value="KISc"/>
    <property type="match status" value="1"/>
</dbReference>
<feature type="compositionally biased region" description="Low complexity" evidence="9">
    <location>
        <begin position="1196"/>
        <end position="1209"/>
    </location>
</feature>
<feature type="region of interest" description="Disordered" evidence="9">
    <location>
        <begin position="905"/>
        <end position="934"/>
    </location>
</feature>
<gene>
    <name evidence="11" type="ORF">KFL_001890160</name>
</gene>
<feature type="binding site" evidence="7">
    <location>
        <begin position="123"/>
        <end position="130"/>
    </location>
    <ligand>
        <name>ATP</name>
        <dbReference type="ChEBI" id="CHEBI:30616"/>
    </ligand>
</feature>
<evidence type="ECO:0000256" key="4">
    <source>
        <dbReference type="ARBA" id="ARBA00022840"/>
    </source>
</evidence>
<feature type="region of interest" description="Disordered" evidence="9">
    <location>
        <begin position="825"/>
        <end position="852"/>
    </location>
</feature>
<keyword evidence="2" id="KW-0963">Cytoplasm</keyword>
<evidence type="ECO:0000259" key="10">
    <source>
        <dbReference type="PROSITE" id="PS50067"/>
    </source>
</evidence>
<dbReference type="PROSITE" id="PS00411">
    <property type="entry name" value="KINESIN_MOTOR_1"/>
    <property type="match status" value="1"/>
</dbReference>
<dbReference type="Pfam" id="PF00225">
    <property type="entry name" value="Kinesin"/>
    <property type="match status" value="1"/>
</dbReference>
<dbReference type="GO" id="GO:0008017">
    <property type="term" value="F:microtubule binding"/>
    <property type="evidence" value="ECO:0000318"/>
    <property type="project" value="GO_Central"/>
</dbReference>
<feature type="compositionally biased region" description="Basic and acidic residues" evidence="9">
    <location>
        <begin position="771"/>
        <end position="782"/>
    </location>
</feature>
<evidence type="ECO:0000256" key="6">
    <source>
        <dbReference type="ARBA" id="ARBA00023175"/>
    </source>
</evidence>
<dbReference type="PANTHER" id="PTHR47969">
    <property type="entry name" value="CHROMOSOME-ASSOCIATED KINESIN KIF4A-RELATED"/>
    <property type="match status" value="1"/>
</dbReference>
<evidence type="ECO:0000256" key="1">
    <source>
        <dbReference type="ARBA" id="ARBA00004496"/>
    </source>
</evidence>
<evidence type="ECO:0000256" key="2">
    <source>
        <dbReference type="ARBA" id="ARBA00022490"/>
    </source>
</evidence>
<dbReference type="Gene3D" id="3.40.850.10">
    <property type="entry name" value="Kinesin motor domain"/>
    <property type="match status" value="1"/>
</dbReference>
<dbReference type="OrthoDB" id="3176171at2759"/>
<keyword evidence="12" id="KW-1185">Reference proteome</keyword>
<evidence type="ECO:0000256" key="7">
    <source>
        <dbReference type="PROSITE-ProRule" id="PRU00283"/>
    </source>
</evidence>
<keyword evidence="4 7" id="KW-0067">ATP-binding</keyword>
<dbReference type="InterPro" id="IPR027640">
    <property type="entry name" value="Kinesin-like_fam"/>
</dbReference>
<feature type="region of interest" description="Disordered" evidence="9">
    <location>
        <begin position="1070"/>
        <end position="1251"/>
    </location>
</feature>
<feature type="region of interest" description="Disordered" evidence="9">
    <location>
        <begin position="534"/>
        <end position="673"/>
    </location>
</feature>
<sequence>MAGVRTPRQTADMRTTVVDKDDSHPVKVVLRCRPALVSELQYGANAVAAMINYPNAVRVQDKLYHLDGVSFATEEPGDLDKLYQLDGVSFATEEPGDLFYRRFVQQSVEDALTGADRTVLMYGPTGTGKTYTMFSSAEGLAHLALRQIMGATMDDGRKISVAASVMEIYNEKLIDLLAPSTGPGNTFGGGGTPSKASLKVQKGRVLGAQSVTSSDPVVLMKLLAPAFKRRTIAATNLNSLSSRSHCILTFTILPLGGRISFVDLAGSESLGKSGAVDEQAKQAGTINQGLLVLRRVVDALAAKQAFIPYRDSKLTLLLQESLGGGSRTLMVLCTSPCPADLHETIVTLHYGTTARDIVQLKPETPNPAGAAAGRDASLIEMQLKLKDEMIDRLRQQNEELERRLAAFEAARYAPALRAGYSNPLSPEDSDADSSVNGNDSVYDDDGMSVSSEPLAERTLMSPLGRGVPAFVGGGIGIQGGGIGGSASECTSPTEGASPISGTKPKKEWKLEIWRRASKAARAQHNAVNAFRDALSESRQRSASAAARGMGIRPPGTDRWRSQSQEGPLPKTLFLETDSGEEPAEGYGLLSRSAEGMLESPAETRRYVGTERYPEDESDDSGAESGSGPLENGQAENEAVEAVSPEEEVPPAEGSALMAEGSSGTRTESHSAEMERTSFLKRFSLAIRGLVTDPVAEGRANEDPGLVEPVSEDFEFDSPRSKQRPGGSTGDDVGSDERQTGSQSSDIPDRDTVQVVNSTTVNGYPKPPVSVTEHKLAEGEGKSSARWTLLGARHDPDAERWLVAGNESGRFTRSLSQDLASVVATAQEPLSAGTTGNGKGEADHKRTPSFDRQQSANQYFDAVETLLIPGPESDVDGGSVQGQRNGGARTEDSAYESFGLEALAESGDRRVADGAGDSTDRPTAESVALDGTRPNAMLADGTQGSEAAQYVLHVKVEGRGGEIVGSLREVEKGMTLDGLRSLIQERLGGKAPGTFAFLMLDGIASAAIQRTHEPSVTISSLPDFPTQAGSLPCKMVCLRVPAGSRRASAEQPVNPFLTPADAAANSRRATLDEPINPRQTPGEGTDAAGFAPDGSVSGKETLHNGNGAARRSSGGRKERKSSSGDAHAGAPPGTVAEEERTGSVQRKGAEGRAPVQSKRRAAIEASLTAGATGNRRRSSYSDAKTGPPEDRQPSPQSVSRRASVTRSSAADNRGLAEILPEGVIQERANQPPGVDEAATSALTSADGTGAVRKMERRASGGELLTSARKADVSVRSSLDGLQKHRQNPAIMKWVKERLLAREKNGVAGGIPPEQDAMLKMAASRLIGNMEELWQLGPGPLKIGGVI</sequence>
<comment type="similarity">
    <text evidence="7">Belongs to the TRAFAC class myosin-kinesin ATPase superfamily. Kinesin family.</text>
</comment>
<dbReference type="InterPro" id="IPR019821">
    <property type="entry name" value="Kinesin_motor_CS"/>
</dbReference>
<dbReference type="InterPro" id="IPR036961">
    <property type="entry name" value="Kinesin_motor_dom_sf"/>
</dbReference>
<feature type="domain" description="Kinesin motor" evidence="10">
    <location>
        <begin position="25"/>
        <end position="357"/>
    </location>
</feature>
<feature type="compositionally biased region" description="Basic and acidic residues" evidence="9">
    <location>
        <begin position="839"/>
        <end position="848"/>
    </location>
</feature>
<keyword evidence="6 7" id="KW-0505">Motor protein</keyword>
<dbReference type="GO" id="GO:0005871">
    <property type="term" value="C:kinesin complex"/>
    <property type="evidence" value="ECO:0000318"/>
    <property type="project" value="GO_Central"/>
</dbReference>
<dbReference type="GO" id="GO:0005737">
    <property type="term" value="C:cytoplasm"/>
    <property type="evidence" value="ECO:0000318"/>
    <property type="project" value="GO_Central"/>
</dbReference>
<feature type="compositionally biased region" description="Basic and acidic residues" evidence="9">
    <location>
        <begin position="905"/>
        <end position="922"/>
    </location>
</feature>
<evidence type="ECO:0000256" key="3">
    <source>
        <dbReference type="ARBA" id="ARBA00022741"/>
    </source>
</evidence>
<feature type="region of interest" description="Disordered" evidence="9">
    <location>
        <begin position="482"/>
        <end position="505"/>
    </location>
</feature>
<name>A0A1Y1I3B7_KLENI</name>
<dbReference type="EMBL" id="DF237138">
    <property type="protein sequence ID" value="GAQ84452.1"/>
    <property type="molecule type" value="Genomic_DNA"/>
</dbReference>
<evidence type="ECO:0000313" key="12">
    <source>
        <dbReference type="Proteomes" id="UP000054558"/>
    </source>
</evidence>
<evidence type="ECO:0000256" key="8">
    <source>
        <dbReference type="SAM" id="Coils"/>
    </source>
</evidence>
<feature type="region of interest" description="Disordered" evidence="9">
    <location>
        <begin position="867"/>
        <end position="891"/>
    </location>
</feature>
<feature type="region of interest" description="Disordered" evidence="9">
    <location>
        <begin position="695"/>
        <end position="782"/>
    </location>
</feature>
<dbReference type="GO" id="GO:0003777">
    <property type="term" value="F:microtubule motor activity"/>
    <property type="evidence" value="ECO:0000318"/>
    <property type="project" value="GO_Central"/>
</dbReference>
<protein>
    <submittedName>
        <fullName evidence="11">Kinesin-like protein</fullName>
    </submittedName>
</protein>
<keyword evidence="3 7" id="KW-0547">Nucleotide-binding</keyword>
<dbReference type="PRINTS" id="PR00380">
    <property type="entry name" value="KINESINHEAVY"/>
</dbReference>
<feature type="compositionally biased region" description="Basic and acidic residues" evidence="9">
    <location>
        <begin position="601"/>
        <end position="614"/>
    </location>
</feature>